<dbReference type="OrthoDB" id="470767at2"/>
<gene>
    <name evidence="1" type="ordered locus">B005_2239</name>
</gene>
<dbReference type="HOGENOM" id="CLU_2011261_0_0_11"/>
<reference evidence="1 2" key="1">
    <citation type="journal article" date="2012" name="J. Bacteriol.">
        <title>Whole-Genome Sequence of Nocardiopsis alba Strain ATCC BAA-2165, Associated with Honeybees.</title>
        <authorList>
            <person name="Qiao J."/>
            <person name="Chen L."/>
            <person name="Li Y."/>
            <person name="Wang J."/>
            <person name="Zhang W."/>
            <person name="Chen S."/>
        </authorList>
    </citation>
    <scope>NUCLEOTIDE SEQUENCE [LARGE SCALE GENOMIC DNA]</scope>
    <source>
        <strain evidence="2">ATCC BAA-2165 / BE74</strain>
    </source>
</reference>
<proteinExistence type="predicted"/>
<evidence type="ECO:0000313" key="1">
    <source>
        <dbReference type="EMBL" id="AFR10798.1"/>
    </source>
</evidence>
<organism evidence="1 2">
    <name type="scientific">Nocardiopsis alba (strain ATCC BAA-2165 / BE74)</name>
    <dbReference type="NCBI Taxonomy" id="1205910"/>
    <lineage>
        <taxon>Bacteria</taxon>
        <taxon>Bacillati</taxon>
        <taxon>Actinomycetota</taxon>
        <taxon>Actinomycetes</taxon>
        <taxon>Streptosporangiales</taxon>
        <taxon>Nocardiopsidaceae</taxon>
        <taxon>Nocardiopsis</taxon>
    </lineage>
</organism>
<dbReference type="PATRIC" id="fig|1205910.3.peg.2109"/>
<dbReference type="KEGG" id="nal:B005_2239"/>
<dbReference type="eggNOG" id="ENOG5030MX7">
    <property type="taxonomic scope" value="Bacteria"/>
</dbReference>
<dbReference type="AlphaFoldDB" id="J7LAV4"/>
<dbReference type="RefSeq" id="WP_014913251.1">
    <property type="nucleotide sequence ID" value="NC_018524.1"/>
</dbReference>
<evidence type="ECO:0000313" key="2">
    <source>
        <dbReference type="Proteomes" id="UP000003779"/>
    </source>
</evidence>
<reference evidence="2" key="2">
    <citation type="submission" date="2012-08" db="EMBL/GenBank/DDBJ databases">
        <title>Whole-genome sequence of Nocardiopsis alba strain ATCC BAA-2165 associated with honeybees.</title>
        <authorList>
            <person name="Qiao J."/>
            <person name="Chen L."/>
            <person name="Li Y."/>
            <person name="Wang J."/>
            <person name="Zhang W."/>
            <person name="Chen S."/>
        </authorList>
    </citation>
    <scope>NUCLEOTIDE SEQUENCE [LARGE SCALE GENOMIC DNA]</scope>
    <source>
        <strain evidence="2">ATCC BAA-2165 / BE74</strain>
    </source>
</reference>
<protein>
    <submittedName>
        <fullName evidence="1">Uncharacterized protein</fullName>
    </submittedName>
</protein>
<accession>J7LAV4</accession>
<sequence length="131" mass="14723">MNARFDLYAKIFVRGIDQVEAKELLARDFRGEFDVNSMHLDGFVVEARKNTDAGKGPVEDFLFWPIIVELDADPESGLDLLISSTSRVLKMFWSSDLQAIAACDFENRLPWRGGLDLYFSICATKGASPLE</sequence>
<dbReference type="EMBL" id="CP003788">
    <property type="protein sequence ID" value="AFR10798.1"/>
    <property type="molecule type" value="Genomic_DNA"/>
</dbReference>
<dbReference type="Proteomes" id="UP000003779">
    <property type="component" value="Chromosome"/>
</dbReference>
<name>J7LAV4_NOCAA</name>